<evidence type="ECO:0000313" key="2">
    <source>
        <dbReference type="Proteomes" id="UP000237000"/>
    </source>
</evidence>
<dbReference type="InParanoid" id="A0A2P5EZY7"/>
<reference evidence="2" key="1">
    <citation type="submission" date="2016-06" db="EMBL/GenBank/DDBJ databases">
        <title>Parallel loss of symbiosis genes in relatives of nitrogen-fixing non-legume Parasponia.</title>
        <authorList>
            <person name="Van Velzen R."/>
            <person name="Holmer R."/>
            <person name="Bu F."/>
            <person name="Rutten L."/>
            <person name="Van Zeijl A."/>
            <person name="Liu W."/>
            <person name="Santuari L."/>
            <person name="Cao Q."/>
            <person name="Sharma T."/>
            <person name="Shen D."/>
            <person name="Roswanjaya Y."/>
            <person name="Wardhani T."/>
            <person name="Kalhor M.S."/>
            <person name="Jansen J."/>
            <person name="Van den Hoogen J."/>
            <person name="Gungor B."/>
            <person name="Hartog M."/>
            <person name="Hontelez J."/>
            <person name="Verver J."/>
            <person name="Yang W.-C."/>
            <person name="Schijlen E."/>
            <person name="Repin R."/>
            <person name="Schilthuizen M."/>
            <person name="Schranz E."/>
            <person name="Heidstra R."/>
            <person name="Miyata K."/>
            <person name="Fedorova E."/>
            <person name="Kohlen W."/>
            <person name="Bisseling T."/>
            <person name="Smit S."/>
            <person name="Geurts R."/>
        </authorList>
    </citation>
    <scope>NUCLEOTIDE SEQUENCE [LARGE SCALE GENOMIC DNA]</scope>
    <source>
        <strain evidence="2">cv. RG33-2</strain>
    </source>
</reference>
<dbReference type="Proteomes" id="UP000237000">
    <property type="component" value="Unassembled WGS sequence"/>
</dbReference>
<sequence length="25" mass="2882">MEGLDIVIDFTGSQTPKEFDRILWA</sequence>
<name>A0A2P5EZY7_TREOI</name>
<accession>A0A2P5EZY7</accession>
<proteinExistence type="predicted"/>
<dbReference type="AlphaFoldDB" id="A0A2P5EZY7"/>
<gene>
    <name evidence="1" type="ORF">TorRG33x02_131280</name>
</gene>
<dbReference type="EMBL" id="JXTC01000077">
    <property type="protein sequence ID" value="PON91097.1"/>
    <property type="molecule type" value="Genomic_DNA"/>
</dbReference>
<keyword evidence="2" id="KW-1185">Reference proteome</keyword>
<organism evidence="1 2">
    <name type="scientific">Trema orientale</name>
    <name type="common">Charcoal tree</name>
    <name type="synonym">Celtis orientalis</name>
    <dbReference type="NCBI Taxonomy" id="63057"/>
    <lineage>
        <taxon>Eukaryota</taxon>
        <taxon>Viridiplantae</taxon>
        <taxon>Streptophyta</taxon>
        <taxon>Embryophyta</taxon>
        <taxon>Tracheophyta</taxon>
        <taxon>Spermatophyta</taxon>
        <taxon>Magnoliopsida</taxon>
        <taxon>eudicotyledons</taxon>
        <taxon>Gunneridae</taxon>
        <taxon>Pentapetalae</taxon>
        <taxon>rosids</taxon>
        <taxon>fabids</taxon>
        <taxon>Rosales</taxon>
        <taxon>Cannabaceae</taxon>
        <taxon>Trema</taxon>
    </lineage>
</organism>
<comment type="caution">
    <text evidence="1">The sequence shown here is derived from an EMBL/GenBank/DDBJ whole genome shotgun (WGS) entry which is preliminary data.</text>
</comment>
<protein>
    <submittedName>
        <fullName evidence="1">Uncharacterized protein</fullName>
    </submittedName>
</protein>
<evidence type="ECO:0000313" key="1">
    <source>
        <dbReference type="EMBL" id="PON91097.1"/>
    </source>
</evidence>